<dbReference type="SUPFAM" id="SSF81383">
    <property type="entry name" value="F-box domain"/>
    <property type="match status" value="1"/>
</dbReference>
<feature type="compositionally biased region" description="Polar residues" evidence="1">
    <location>
        <begin position="502"/>
        <end position="512"/>
    </location>
</feature>
<sequence length="567" mass="65465">MNGDHRIHNNNENKLLKKIKLLKQKVKAAKNGGSSSSQETNGSDLETMTNTVCSESVVPKLETCIAEELSLKRKAEFELFQNWKKQKKDRDSIFSLDCLMTICEFLPPRKLFTSIMLVCKDWRNALINNNFFWFDLYKRIFYEDLNVKKEQVDECDFLLAFKTRYAFVLKHSIGSSLTKFLKKQDSLVERAYHSNDINEATTLFSECLGSQAVFTRFFDLQKKQVDFSLRALEFIQEVDDIKNERNILRALLNILLQRTIDLTDDSDEETEANFSRHDLSVLDNVMTQFRRFTKSRNSIIVTNSLYFGQEENNSLAETYKLDFIIFSTIGHYAEFKATINCFIIDDTYLDGGRLTMIGQFLGDNKAEHLMDIIYDGESDRSRCSFHHTFIERCIRDLGLQNIAPRVFVYFLLKLISTNIDGQLFYKLLLNICMSYHSNNQTQVIDPLDSEDAVYLAISDEEEDEEGDDDYTEEDRRFVVEGSDEDLDEEEEFEDQLEEIDVSSASEVSSVTDPNEPMAVFSEEETDGVEVIIDVSEAAFTSPPTDIAHTIQVDNNNKDVVELDFDEE</sequence>
<dbReference type="OrthoDB" id="10329947at2759"/>
<evidence type="ECO:0000256" key="1">
    <source>
        <dbReference type="SAM" id="MobiDB-lite"/>
    </source>
</evidence>
<dbReference type="VEuPathDB" id="AmoebaDB:NF0032570"/>
<dbReference type="Proteomes" id="UP000444721">
    <property type="component" value="Unassembled WGS sequence"/>
</dbReference>
<dbReference type="VEuPathDB" id="AmoebaDB:NfTy_083280"/>
<comment type="caution">
    <text evidence="2">The sequence shown here is derived from an EMBL/GenBank/DDBJ whole genome shotgun (WGS) entry which is preliminary data.</text>
</comment>
<proteinExistence type="predicted"/>
<name>A0A6A5BQZ3_NAEFO</name>
<dbReference type="VEuPathDB" id="AmoebaDB:FDP41_004473"/>
<dbReference type="EMBL" id="VFQX01000037">
    <property type="protein sequence ID" value="KAF0976574.1"/>
    <property type="molecule type" value="Genomic_DNA"/>
</dbReference>
<keyword evidence="3" id="KW-1185">Reference proteome</keyword>
<feature type="region of interest" description="Disordered" evidence="1">
    <location>
        <begin position="497"/>
        <end position="522"/>
    </location>
</feature>
<protein>
    <recommendedName>
        <fullName evidence="4">F-box domain-containing protein</fullName>
    </recommendedName>
</protein>
<dbReference type="GeneID" id="68111691"/>
<accession>A0A6A5BQZ3</accession>
<evidence type="ECO:0000313" key="2">
    <source>
        <dbReference type="EMBL" id="KAF0976574.1"/>
    </source>
</evidence>
<dbReference type="AlphaFoldDB" id="A0A6A5BQZ3"/>
<dbReference type="RefSeq" id="XP_044561287.1">
    <property type="nucleotide sequence ID" value="XM_044707891.1"/>
</dbReference>
<reference evidence="2 3" key="1">
    <citation type="journal article" date="2019" name="Sci. Rep.">
        <title>Nanopore sequencing improves the draft genome of the human pathogenic amoeba Naegleria fowleri.</title>
        <authorList>
            <person name="Liechti N."/>
            <person name="Schurch N."/>
            <person name="Bruggmann R."/>
            <person name="Wittwer M."/>
        </authorList>
    </citation>
    <scope>NUCLEOTIDE SEQUENCE [LARGE SCALE GENOMIC DNA]</scope>
    <source>
        <strain evidence="2 3">ATCC 30894</strain>
    </source>
</reference>
<dbReference type="InterPro" id="IPR036047">
    <property type="entry name" value="F-box-like_dom_sf"/>
</dbReference>
<gene>
    <name evidence="2" type="ORF">FDP41_004473</name>
</gene>
<organism evidence="2 3">
    <name type="scientific">Naegleria fowleri</name>
    <name type="common">Brain eating amoeba</name>
    <dbReference type="NCBI Taxonomy" id="5763"/>
    <lineage>
        <taxon>Eukaryota</taxon>
        <taxon>Discoba</taxon>
        <taxon>Heterolobosea</taxon>
        <taxon>Tetramitia</taxon>
        <taxon>Eutetramitia</taxon>
        <taxon>Vahlkampfiidae</taxon>
        <taxon>Naegleria</taxon>
    </lineage>
</organism>
<evidence type="ECO:0008006" key="4">
    <source>
        <dbReference type="Google" id="ProtNLM"/>
    </source>
</evidence>
<evidence type="ECO:0000313" key="3">
    <source>
        <dbReference type="Proteomes" id="UP000444721"/>
    </source>
</evidence>